<dbReference type="Proteomes" id="UP000320496">
    <property type="component" value="Chromosome"/>
</dbReference>
<evidence type="ECO:0000313" key="5">
    <source>
        <dbReference type="Proteomes" id="UP000320496"/>
    </source>
</evidence>
<keyword evidence="3" id="KW-1133">Transmembrane helix</keyword>
<evidence type="ECO:0000256" key="2">
    <source>
        <dbReference type="SAM" id="MobiDB-lite"/>
    </source>
</evidence>
<keyword evidence="3" id="KW-0472">Membrane</keyword>
<accession>A0A517Z7E7</accession>
<feature type="compositionally biased region" description="Polar residues" evidence="2">
    <location>
        <begin position="1017"/>
        <end position="1029"/>
    </location>
</feature>
<feature type="compositionally biased region" description="Polar residues" evidence="2">
    <location>
        <begin position="1333"/>
        <end position="1347"/>
    </location>
</feature>
<gene>
    <name evidence="4" type="ORF">Mal4_27400</name>
</gene>
<keyword evidence="1" id="KW-0175">Coiled coil</keyword>
<feature type="compositionally biased region" description="Low complexity" evidence="2">
    <location>
        <begin position="1178"/>
        <end position="1187"/>
    </location>
</feature>
<feature type="compositionally biased region" description="Low complexity" evidence="2">
    <location>
        <begin position="1085"/>
        <end position="1129"/>
    </location>
</feature>
<feature type="region of interest" description="Disordered" evidence="2">
    <location>
        <begin position="783"/>
        <end position="1038"/>
    </location>
</feature>
<reference evidence="4 5" key="1">
    <citation type="submission" date="2019-02" db="EMBL/GenBank/DDBJ databases">
        <title>Deep-cultivation of Planctomycetes and their phenomic and genomic characterization uncovers novel biology.</title>
        <authorList>
            <person name="Wiegand S."/>
            <person name="Jogler M."/>
            <person name="Boedeker C."/>
            <person name="Pinto D."/>
            <person name="Vollmers J."/>
            <person name="Rivas-Marin E."/>
            <person name="Kohn T."/>
            <person name="Peeters S.H."/>
            <person name="Heuer A."/>
            <person name="Rast P."/>
            <person name="Oberbeckmann S."/>
            <person name="Bunk B."/>
            <person name="Jeske O."/>
            <person name="Meyerdierks A."/>
            <person name="Storesund J.E."/>
            <person name="Kallscheuer N."/>
            <person name="Luecker S."/>
            <person name="Lage O.M."/>
            <person name="Pohl T."/>
            <person name="Merkel B.J."/>
            <person name="Hornburger P."/>
            <person name="Mueller R.-W."/>
            <person name="Bruemmer F."/>
            <person name="Labrenz M."/>
            <person name="Spormann A.M."/>
            <person name="Op den Camp H."/>
            <person name="Overmann J."/>
            <person name="Amann R."/>
            <person name="Jetten M.S.M."/>
            <person name="Mascher T."/>
            <person name="Medema M.H."/>
            <person name="Devos D.P."/>
            <person name="Kaster A.-K."/>
            <person name="Ovreas L."/>
            <person name="Rohde M."/>
            <person name="Galperin M.Y."/>
            <person name="Jogler C."/>
        </authorList>
    </citation>
    <scope>NUCLEOTIDE SEQUENCE [LARGE SCALE GENOMIC DNA]</scope>
    <source>
        <strain evidence="4 5">Mal4</strain>
    </source>
</reference>
<dbReference type="EMBL" id="CP036275">
    <property type="protein sequence ID" value="QDU38413.1"/>
    <property type="molecule type" value="Genomic_DNA"/>
</dbReference>
<dbReference type="KEGG" id="mri:Mal4_27400"/>
<protein>
    <submittedName>
        <fullName evidence="4">Uncharacterized protein</fullName>
    </submittedName>
</protein>
<feature type="compositionally biased region" description="Low complexity" evidence="2">
    <location>
        <begin position="972"/>
        <end position="1003"/>
    </location>
</feature>
<feature type="compositionally biased region" description="Low complexity" evidence="2">
    <location>
        <begin position="1297"/>
        <end position="1332"/>
    </location>
</feature>
<feature type="transmembrane region" description="Helical" evidence="3">
    <location>
        <begin position="62"/>
        <end position="81"/>
    </location>
</feature>
<feature type="transmembrane region" description="Helical" evidence="3">
    <location>
        <begin position="26"/>
        <end position="50"/>
    </location>
</feature>
<feature type="compositionally biased region" description="Low complexity" evidence="2">
    <location>
        <begin position="880"/>
        <end position="890"/>
    </location>
</feature>
<feature type="region of interest" description="Disordered" evidence="2">
    <location>
        <begin position="1402"/>
        <end position="1422"/>
    </location>
</feature>
<feature type="coiled-coil region" evidence="1">
    <location>
        <begin position="658"/>
        <end position="719"/>
    </location>
</feature>
<organism evidence="4 5">
    <name type="scientific">Maioricimonas rarisocia</name>
    <dbReference type="NCBI Taxonomy" id="2528026"/>
    <lineage>
        <taxon>Bacteria</taxon>
        <taxon>Pseudomonadati</taxon>
        <taxon>Planctomycetota</taxon>
        <taxon>Planctomycetia</taxon>
        <taxon>Planctomycetales</taxon>
        <taxon>Planctomycetaceae</taxon>
        <taxon>Maioricimonas</taxon>
    </lineage>
</organism>
<dbReference type="OrthoDB" id="215734at2"/>
<feature type="region of interest" description="Disordered" evidence="2">
    <location>
        <begin position="1050"/>
        <end position="1348"/>
    </location>
</feature>
<evidence type="ECO:0000313" key="4">
    <source>
        <dbReference type="EMBL" id="QDU38413.1"/>
    </source>
</evidence>
<feature type="compositionally biased region" description="Basic and acidic residues" evidence="2">
    <location>
        <begin position="1403"/>
        <end position="1422"/>
    </location>
</feature>
<name>A0A517Z7E7_9PLAN</name>
<feature type="coiled-coil region" evidence="1">
    <location>
        <begin position="557"/>
        <end position="614"/>
    </location>
</feature>
<sequence>MTSSAASKLPGTLLENLSRLDWRIRLLAATSGLGLVVVVLLAGIVLGMTGDALFDLSTGTRLFWLVAILLASGGLFALTVVRPLVRHLSEVHLAAAVEAVHPELQERITSAVELAGDEEPGSAFMQANVFREAAASLERLDVSDVADTRRAFRLTCSAAVLLLSFAAPFVLFPEVYSAMVGRAVTPWRNIARVTNLYFEIVDGDRTVARGCDMTVAAAPRWRSGAGALPESVWLEWESAAADGDRRRMDWSPESETYAATLRNVQQPFSFLVEGDGARTRRYEVNVVDAPAIEAVQLRIAPPGYVGTAAETIDGAVGEIRVFEGSRLAFDLTFNKPVVEGEFVWTPATPPAANRPADGQLQPNEQAEPATVAEAQPLAVAEDGITARYQLTATQSGTFEFRLTDEHGLGNAGEPLRILVVTPDEPPRVAFELEGNAVPARPDDTVALPVFASDDVGVATLDLHYTLLQDPAVQGVIPADRIELGQVSLEHTFQLDLKSLGIGDGAIVAVRARATDERPDPGPNEAWTPELLITVSADADPYGAEQLARQQAAQREGLRALQDAVAQNRDSVEELQEEAEADRRQQLDFDKDEQLAELAQRERELAERARQLAAQLGESPLLESLAERIQQMGREALPQAANQLQQAANAELPQKEQMLEAAADQLNDVESGLDEVLEDFETLAQLQQDLLELTRLAQQAQQLAEAVADLEDRAQAAAEAKPGEETELPAPAETEQLLGEQQQLEAGLDDLLERRPELVDAARDFQMQQLQALSELAERLEGAERALAEAMDPNGGDDNPMLADAGQPQTPMPEQAAGNVQPSADGDAPMERGDMPADGDMNSEAGESAPSDVAAAQPPEPPLPAQADARDASDEVPDAAPPAGDALAQAPMGQSPAEQAMPAPQEGDAATAPEGADPRGREPDGADSNPAEQPGEMPAESPAPDGPQTAEAGANARPTDPMGENAAPAMAQGDSPDSPSPAASEPGDPAATQQQLEQLSEQQQDVAREATRLAIDVATQTGPQSNQTDAARQFAESAATAAEQLENGLLDQAAGQAETAAQRGQQAQEQMRDQPGTENLAERMNDLQQQQADLAEAMQQFGQSPQQQQLAQQRGQQNLQQQAEQLAEALSDVSESLSDAPLSMESSSQRAQQSGENADEAARQMSSASERLEQQNRPAARQAAESAADSLRQARERAQEVAAEQADQPQSPVPAPVGQQVTGASRDLRDAGELLAAMLENAGQQPGSESPMGEPSASSESGEMPGDAQQPSGEPGQQDGSSQPGNRPPGASERLRQVARSLQQAAQQLNLQAGMQPSQQPGESQSEQSQTPSIGSGDQPNDTGTQETLRLADLEAHLEQMTSRNWGELPGTLQTEILQSSRKRPRGDYARLIRLYFESISRAESARDRDAARSRVEPETDGE</sequence>
<keyword evidence="5" id="KW-1185">Reference proteome</keyword>
<feature type="transmembrane region" description="Helical" evidence="3">
    <location>
        <begin position="151"/>
        <end position="172"/>
    </location>
</feature>
<dbReference type="RefSeq" id="WP_145369698.1">
    <property type="nucleotide sequence ID" value="NZ_CP036275.1"/>
</dbReference>
<feature type="region of interest" description="Disordered" evidence="2">
    <location>
        <begin position="349"/>
        <end position="369"/>
    </location>
</feature>
<keyword evidence="3" id="KW-0812">Transmembrane</keyword>
<proteinExistence type="predicted"/>
<evidence type="ECO:0000256" key="3">
    <source>
        <dbReference type="SAM" id="Phobius"/>
    </source>
</evidence>
<evidence type="ECO:0000256" key="1">
    <source>
        <dbReference type="SAM" id="Coils"/>
    </source>
</evidence>
<feature type="compositionally biased region" description="Polar residues" evidence="2">
    <location>
        <begin position="1143"/>
        <end position="1155"/>
    </location>
</feature>